<feature type="region of interest" description="Disordered" evidence="3">
    <location>
        <begin position="301"/>
        <end position="347"/>
    </location>
</feature>
<reference evidence="4" key="1">
    <citation type="submission" date="2020-04" db="EMBL/GenBank/DDBJ databases">
        <authorList>
            <person name="Alioto T."/>
            <person name="Alioto T."/>
            <person name="Gomez Garrido J."/>
        </authorList>
    </citation>
    <scope>NUCLEOTIDE SEQUENCE</scope>
    <source>
        <strain evidence="4">A484AB</strain>
    </source>
</reference>
<gene>
    <name evidence="4" type="ORF">PACLA_8A080969</name>
</gene>
<dbReference type="PANTHER" id="PTHR15116">
    <property type="entry name" value="DNA-BINDING PROTEIN SATB FAMILY MEMBER"/>
    <property type="match status" value="1"/>
</dbReference>
<feature type="DNA-binding region" description="Homeobox" evidence="1">
    <location>
        <begin position="413"/>
        <end position="469"/>
    </location>
</feature>
<dbReference type="InterPro" id="IPR001356">
    <property type="entry name" value="HD"/>
</dbReference>
<dbReference type="AlphaFoldDB" id="A0A6S7G517"/>
<evidence type="ECO:0000256" key="2">
    <source>
        <dbReference type="RuleBase" id="RU000682"/>
    </source>
</evidence>
<dbReference type="EMBL" id="CACRXK020000677">
    <property type="protein sequence ID" value="CAB3983932.1"/>
    <property type="molecule type" value="Genomic_DNA"/>
</dbReference>
<dbReference type="CDD" id="cd00086">
    <property type="entry name" value="homeodomain"/>
    <property type="match status" value="2"/>
</dbReference>
<dbReference type="Gene3D" id="1.10.260.70">
    <property type="entry name" value="SATB, CULT domain"/>
    <property type="match status" value="1"/>
</dbReference>
<name>A0A6S7G517_PARCT</name>
<dbReference type="GO" id="GO:0000981">
    <property type="term" value="F:DNA-binding transcription factor activity, RNA polymerase II-specific"/>
    <property type="evidence" value="ECO:0007669"/>
    <property type="project" value="TreeGrafter"/>
</dbReference>
<organism evidence="4 5">
    <name type="scientific">Paramuricea clavata</name>
    <name type="common">Red gorgonian</name>
    <name type="synonym">Violescent sea-whip</name>
    <dbReference type="NCBI Taxonomy" id="317549"/>
    <lineage>
        <taxon>Eukaryota</taxon>
        <taxon>Metazoa</taxon>
        <taxon>Cnidaria</taxon>
        <taxon>Anthozoa</taxon>
        <taxon>Octocorallia</taxon>
        <taxon>Malacalcyonacea</taxon>
        <taxon>Plexauridae</taxon>
        <taxon>Paramuricea</taxon>
    </lineage>
</organism>
<keyword evidence="1 2" id="KW-0371">Homeobox</keyword>
<dbReference type="GO" id="GO:0000978">
    <property type="term" value="F:RNA polymerase II cis-regulatory region sequence-specific DNA binding"/>
    <property type="evidence" value="ECO:0007669"/>
    <property type="project" value="TreeGrafter"/>
</dbReference>
<comment type="caution">
    <text evidence="4">The sequence shown here is derived from an EMBL/GenBank/DDBJ whole genome shotgun (WGS) entry which is preliminary data.</text>
</comment>
<dbReference type="GO" id="GO:0006338">
    <property type="term" value="P:chromatin remodeling"/>
    <property type="evidence" value="ECO:0007669"/>
    <property type="project" value="InterPro"/>
</dbReference>
<dbReference type="Pfam" id="PF16557">
    <property type="entry name" value="CUTL"/>
    <property type="match status" value="1"/>
</dbReference>
<evidence type="ECO:0000313" key="4">
    <source>
        <dbReference type="EMBL" id="CAB3983932.1"/>
    </source>
</evidence>
<dbReference type="InterPro" id="IPR032355">
    <property type="entry name" value="CUTL"/>
</dbReference>
<sequence length="557" mass="62109">MDEQNSGFILCDISFNGQLVADVKLPRACSMGNIVQGLWLDDNFRKTGLQYLKAKDEKAAQKTGGEKSTPLKSFGGIDRSILRAYVAIRIMPAWKWLEFKDFIVDFENKKDCYTVGDVLGTLCTGLHKPVLRIVPKSENEADDQEVKNIVNELLKTRSLATLAAAECPLSNGMLSLIAQGKYTSTISHDRCQAFVHWLRRQDLTNNGLRNSEQRVETPKPDVPVVSTPQPSKNFKPRITFSQNETDNLTEWFNEDERPSREVMQQYTEILNIPRQMASIRLLTQESIYFWFKNKRSKKRKEDSSLLEPWEMSESGGTPQVTMAIGDTPQATGDTPTSATTSQLAKSSTPQVAMATRENGGASIAMAITEESSDEVRMPINGLATMLARYTPQDRQPRKIPKSRITFDPQTELSSLNKWFNDNERPDKEIIEEYTNILNEARSQKSKRMLTSDSIAMWFKNKRAKRRRSEESFVGENSGQQQVVEANEGNKNEAGATAGMDTTTVTDGTTSITPATIEVTVSSVTASGAASDQMETDGEDHERNIFSAGLVAVKTATI</sequence>
<dbReference type="PROSITE" id="PS51983">
    <property type="entry name" value="CUTL"/>
    <property type="match status" value="1"/>
</dbReference>
<dbReference type="InterPro" id="IPR009057">
    <property type="entry name" value="Homeodomain-like_sf"/>
</dbReference>
<evidence type="ECO:0000256" key="1">
    <source>
        <dbReference type="PROSITE-ProRule" id="PRU00108"/>
    </source>
</evidence>
<dbReference type="PANTHER" id="PTHR15116:SF16">
    <property type="entry name" value="DEFECTIVE PROVENTRICULUS, ISOFORM A"/>
    <property type="match status" value="1"/>
</dbReference>
<comment type="subcellular location">
    <subcellularLocation>
        <location evidence="1 2">Nucleus</location>
    </subcellularLocation>
</comment>
<keyword evidence="1 2" id="KW-0238">DNA-binding</keyword>
<dbReference type="InterPro" id="IPR038216">
    <property type="entry name" value="SATB_CUTL_sf"/>
</dbReference>
<dbReference type="PROSITE" id="PS50071">
    <property type="entry name" value="HOMEOBOX_2"/>
    <property type="match status" value="2"/>
</dbReference>
<feature type="region of interest" description="Disordered" evidence="3">
    <location>
        <begin position="208"/>
        <end position="237"/>
    </location>
</feature>
<dbReference type="GO" id="GO:0005634">
    <property type="term" value="C:nucleus"/>
    <property type="evidence" value="ECO:0007669"/>
    <property type="project" value="UniProtKB-SubCell"/>
</dbReference>
<dbReference type="OrthoDB" id="10052721at2759"/>
<dbReference type="SMART" id="SM00389">
    <property type="entry name" value="HOX"/>
    <property type="match status" value="2"/>
</dbReference>
<dbReference type="SUPFAM" id="SSF46689">
    <property type="entry name" value="Homeodomain-like"/>
    <property type="match status" value="2"/>
</dbReference>
<evidence type="ECO:0000256" key="3">
    <source>
        <dbReference type="SAM" id="MobiDB-lite"/>
    </source>
</evidence>
<dbReference type="Gene3D" id="1.10.10.60">
    <property type="entry name" value="Homeodomain-like"/>
    <property type="match status" value="2"/>
</dbReference>
<feature type="compositionally biased region" description="Polar residues" evidence="3">
    <location>
        <begin position="328"/>
        <end position="347"/>
    </location>
</feature>
<keyword evidence="1 2" id="KW-0539">Nucleus</keyword>
<accession>A0A6S7G517</accession>
<evidence type="ECO:0000313" key="5">
    <source>
        <dbReference type="Proteomes" id="UP001152795"/>
    </source>
</evidence>
<dbReference type="Proteomes" id="UP001152795">
    <property type="component" value="Unassembled WGS sequence"/>
</dbReference>
<keyword evidence="5" id="KW-1185">Reference proteome</keyword>
<feature type="DNA-binding region" description="Homeobox" evidence="1">
    <location>
        <begin position="233"/>
        <end position="302"/>
    </location>
</feature>
<dbReference type="InterPro" id="IPR039673">
    <property type="entry name" value="SATB1/SATB2"/>
</dbReference>
<dbReference type="Pfam" id="PF00046">
    <property type="entry name" value="Homeodomain"/>
    <property type="match status" value="2"/>
</dbReference>
<proteinExistence type="predicted"/>
<protein>
    <submittedName>
        <fullName evidence="4">DNA-binding SATB1</fullName>
    </submittedName>
</protein>